<dbReference type="SUPFAM" id="SSF53756">
    <property type="entry name" value="UDP-Glycosyltransferase/glycogen phosphorylase"/>
    <property type="match status" value="1"/>
</dbReference>
<evidence type="ECO:0000313" key="2">
    <source>
        <dbReference type="EMBL" id="VDM75343.1"/>
    </source>
</evidence>
<dbReference type="Proteomes" id="UP000270094">
    <property type="component" value="Unassembled WGS sequence"/>
</dbReference>
<evidence type="ECO:0000313" key="3">
    <source>
        <dbReference type="Proteomes" id="UP000270094"/>
    </source>
</evidence>
<accession>A0A3P7J4F0</accession>
<sequence length="116" mass="13072">MINWTLIFVFILIIHITIAYNYLVYSPLFGYSHAHFMGAIADTLTEAGHNVVGIFTVLMPVLDPDLENRTGVWLTPNVIKIAANNRTAEMFIHKAKYSPGLWNLDPSAYGMIKLSF</sequence>
<keyword evidence="1" id="KW-0812">Transmembrane</keyword>
<gene>
    <name evidence="2" type="ORF">SVUK_LOCUS10341</name>
</gene>
<name>A0A3P7J4F0_STRVU</name>
<protein>
    <recommendedName>
        <fullName evidence="4">Glucuronosyltransferase</fullName>
    </recommendedName>
</protein>
<keyword evidence="3" id="KW-1185">Reference proteome</keyword>
<keyword evidence="1" id="KW-0472">Membrane</keyword>
<reference evidence="2 3" key="1">
    <citation type="submission" date="2018-11" db="EMBL/GenBank/DDBJ databases">
        <authorList>
            <consortium name="Pathogen Informatics"/>
        </authorList>
    </citation>
    <scope>NUCLEOTIDE SEQUENCE [LARGE SCALE GENOMIC DNA]</scope>
</reference>
<dbReference type="OrthoDB" id="5835829at2759"/>
<evidence type="ECO:0008006" key="4">
    <source>
        <dbReference type="Google" id="ProtNLM"/>
    </source>
</evidence>
<dbReference type="AlphaFoldDB" id="A0A3P7J4F0"/>
<evidence type="ECO:0000256" key="1">
    <source>
        <dbReference type="SAM" id="Phobius"/>
    </source>
</evidence>
<proteinExistence type="predicted"/>
<feature type="transmembrane region" description="Helical" evidence="1">
    <location>
        <begin position="6"/>
        <end position="25"/>
    </location>
</feature>
<dbReference type="EMBL" id="UYYB01095217">
    <property type="protein sequence ID" value="VDM75343.1"/>
    <property type="molecule type" value="Genomic_DNA"/>
</dbReference>
<keyword evidence="1" id="KW-1133">Transmembrane helix</keyword>
<organism evidence="2 3">
    <name type="scientific">Strongylus vulgaris</name>
    <name type="common">Blood worm</name>
    <dbReference type="NCBI Taxonomy" id="40348"/>
    <lineage>
        <taxon>Eukaryota</taxon>
        <taxon>Metazoa</taxon>
        <taxon>Ecdysozoa</taxon>
        <taxon>Nematoda</taxon>
        <taxon>Chromadorea</taxon>
        <taxon>Rhabditida</taxon>
        <taxon>Rhabditina</taxon>
        <taxon>Rhabditomorpha</taxon>
        <taxon>Strongyloidea</taxon>
        <taxon>Strongylidae</taxon>
        <taxon>Strongylus</taxon>
    </lineage>
</organism>